<keyword evidence="1" id="KW-0472">Membrane</keyword>
<evidence type="ECO:0000256" key="1">
    <source>
        <dbReference type="SAM" id="Phobius"/>
    </source>
</evidence>
<evidence type="ECO:0000313" key="2">
    <source>
        <dbReference type="EMBL" id="VFJ61099.1"/>
    </source>
</evidence>
<name>A0A450T3E6_9GAMM</name>
<feature type="transmembrane region" description="Helical" evidence="1">
    <location>
        <begin position="53"/>
        <end position="74"/>
    </location>
</feature>
<feature type="transmembrane region" description="Helical" evidence="1">
    <location>
        <begin position="139"/>
        <end position="163"/>
    </location>
</feature>
<dbReference type="AlphaFoldDB" id="A0A450T3E6"/>
<gene>
    <name evidence="2" type="ORF">BECKDK2373B_GA0170837_10984</name>
</gene>
<keyword evidence="1" id="KW-1133">Transmembrane helix</keyword>
<reference evidence="2" key="1">
    <citation type="submission" date="2019-02" db="EMBL/GenBank/DDBJ databases">
        <authorList>
            <person name="Gruber-Vodicka R. H."/>
            <person name="Seah K. B. B."/>
        </authorList>
    </citation>
    <scope>NUCLEOTIDE SEQUENCE</scope>
    <source>
        <strain evidence="2">BECK_DK47</strain>
    </source>
</reference>
<feature type="transmembrane region" description="Helical" evidence="1">
    <location>
        <begin position="184"/>
        <end position="204"/>
    </location>
</feature>
<keyword evidence="1" id="KW-0812">Transmembrane</keyword>
<feature type="transmembrane region" description="Helical" evidence="1">
    <location>
        <begin position="86"/>
        <end position="107"/>
    </location>
</feature>
<sequence>MNLERSFIYMKRATPFWLFFTFMLAFLCIYSALDFGEYWIGTCMDAKNYRWMLLWGLSILFLVPAIVWSLLNSFSIILEYWKRIDIVIPLVAITVVLLTVIILSLVLKYGFDVQYGSGVPGKLLSIIREYDSSNDAISIIKYVVNVFSMLVIFLLALSISVLAMDYDSDEKEIRQRTTHIYASLYSSAALIVTMIFEVYCFYSWSSALSTEEMMTHVGDSIIIVSALSLSPMLAIIYIPLFIKRNRLISRHLDEKGIISKKDADNWYAENNLEKRIGDKFSDMAVFASPIITSVLISVINEM</sequence>
<dbReference type="EMBL" id="CAADEX010000098">
    <property type="protein sequence ID" value="VFJ61099.1"/>
    <property type="molecule type" value="Genomic_DNA"/>
</dbReference>
<accession>A0A450T3E6</accession>
<feature type="transmembrane region" description="Helical" evidence="1">
    <location>
        <begin position="12"/>
        <end position="33"/>
    </location>
</feature>
<protein>
    <submittedName>
        <fullName evidence="2">Uncharacterized protein</fullName>
    </submittedName>
</protein>
<organism evidence="2">
    <name type="scientific">Candidatus Kentrum sp. DK</name>
    <dbReference type="NCBI Taxonomy" id="2126562"/>
    <lineage>
        <taxon>Bacteria</taxon>
        <taxon>Pseudomonadati</taxon>
        <taxon>Pseudomonadota</taxon>
        <taxon>Gammaproteobacteria</taxon>
        <taxon>Candidatus Kentrum</taxon>
    </lineage>
</organism>
<proteinExistence type="predicted"/>
<feature type="transmembrane region" description="Helical" evidence="1">
    <location>
        <begin position="220"/>
        <end position="242"/>
    </location>
</feature>